<evidence type="ECO:0000259" key="2">
    <source>
        <dbReference type="Pfam" id="PF14279"/>
    </source>
</evidence>
<feature type="compositionally biased region" description="Basic residues" evidence="1">
    <location>
        <begin position="84"/>
        <end position="98"/>
    </location>
</feature>
<reference evidence="3" key="1">
    <citation type="journal article" date="2020" name="Nature">
        <title>Giant virus diversity and host interactions through global metagenomics.</title>
        <authorList>
            <person name="Schulz F."/>
            <person name="Roux S."/>
            <person name="Paez-Espino D."/>
            <person name="Jungbluth S."/>
            <person name="Walsh D.A."/>
            <person name="Denef V.J."/>
            <person name="McMahon K.D."/>
            <person name="Konstantinidis K.T."/>
            <person name="Eloe-Fadrosh E.A."/>
            <person name="Kyrpides N.C."/>
            <person name="Woyke T."/>
        </authorList>
    </citation>
    <scope>NUCLEOTIDE SEQUENCE</scope>
    <source>
        <strain evidence="3">GVMAG-M-3300009161-52</strain>
    </source>
</reference>
<feature type="compositionally biased region" description="Basic and acidic residues" evidence="1">
    <location>
        <begin position="122"/>
        <end position="133"/>
    </location>
</feature>
<feature type="compositionally biased region" description="Polar residues" evidence="1">
    <location>
        <begin position="103"/>
        <end position="119"/>
    </location>
</feature>
<proteinExistence type="predicted"/>
<dbReference type="AlphaFoldDB" id="A0A6C0F0Q5"/>
<evidence type="ECO:0000313" key="3">
    <source>
        <dbReference type="EMBL" id="QHT34109.1"/>
    </source>
</evidence>
<dbReference type="CDD" id="cd00085">
    <property type="entry name" value="HNHc"/>
    <property type="match status" value="1"/>
</dbReference>
<evidence type="ECO:0000256" key="1">
    <source>
        <dbReference type="SAM" id="MobiDB-lite"/>
    </source>
</evidence>
<protein>
    <recommendedName>
        <fullName evidence="2">HNH endonuclease 5 domain-containing protein</fullName>
    </recommendedName>
</protein>
<accession>A0A6C0F0Q5</accession>
<dbReference type="Gene3D" id="1.10.30.50">
    <property type="match status" value="1"/>
</dbReference>
<dbReference type="InterPro" id="IPR003615">
    <property type="entry name" value="HNH_nuc"/>
</dbReference>
<dbReference type="EMBL" id="MN738986">
    <property type="protein sequence ID" value="QHT34109.1"/>
    <property type="molecule type" value="Genomic_DNA"/>
</dbReference>
<dbReference type="Pfam" id="PF14279">
    <property type="entry name" value="HNH_5"/>
    <property type="match status" value="1"/>
</dbReference>
<name>A0A6C0F0Q5_9ZZZZ</name>
<organism evidence="3">
    <name type="scientific">viral metagenome</name>
    <dbReference type="NCBI Taxonomy" id="1070528"/>
    <lineage>
        <taxon>unclassified sequences</taxon>
        <taxon>metagenomes</taxon>
        <taxon>organismal metagenomes</taxon>
    </lineage>
</organism>
<feature type="domain" description="HNH endonuclease 5" evidence="2">
    <location>
        <begin position="163"/>
        <end position="205"/>
    </location>
</feature>
<sequence>MSNNNTIDLIADPSIIPITYPITYPTIDIITNDKKRKDNDYTVENIKRIKRIKLESDSNTNLIHSHTHPKPNVIKRKYIKTNKKRNNRKKRKYNKKNLRNINTYNHKISKTNTGNTNNLHAPEPDTHIPYHNHKEPIPKRIRELVWTTHNGETFSNKCYVSWCDNKLNVFNFQVGHDIPESKGGTIDIDNLKPICGNCNLSMGNKYTITEWSKLVLNKKDNFIS</sequence>
<feature type="region of interest" description="Disordered" evidence="1">
    <location>
        <begin position="84"/>
        <end position="133"/>
    </location>
</feature>
<dbReference type="InterPro" id="IPR029471">
    <property type="entry name" value="HNH_5"/>
</dbReference>